<dbReference type="RefSeq" id="WP_208056803.1">
    <property type="nucleotide sequence ID" value="NZ_JAGEMK010000010.1"/>
</dbReference>
<evidence type="ECO:0000259" key="6">
    <source>
        <dbReference type="Pfam" id="PF12698"/>
    </source>
</evidence>
<evidence type="ECO:0000256" key="2">
    <source>
        <dbReference type="ARBA" id="ARBA00022692"/>
    </source>
</evidence>
<keyword evidence="8" id="KW-1185">Reference proteome</keyword>
<reference evidence="7" key="1">
    <citation type="submission" date="2021-03" db="EMBL/GenBank/DDBJ databases">
        <title>Actinotalea soli sp. nov., isolated from soil.</title>
        <authorList>
            <person name="Ping W."/>
            <person name="Zhang J."/>
        </authorList>
    </citation>
    <scope>NUCLEOTIDE SEQUENCE</scope>
    <source>
        <strain evidence="7">BY-33</strain>
    </source>
</reference>
<feature type="transmembrane region" description="Helical" evidence="5">
    <location>
        <begin position="284"/>
        <end position="308"/>
    </location>
</feature>
<dbReference type="EMBL" id="JAGEMK010000010">
    <property type="protein sequence ID" value="MBO1753119.1"/>
    <property type="molecule type" value="Genomic_DNA"/>
</dbReference>
<dbReference type="GO" id="GO:0016020">
    <property type="term" value="C:membrane"/>
    <property type="evidence" value="ECO:0007669"/>
    <property type="project" value="UniProtKB-SubCell"/>
</dbReference>
<dbReference type="InterPro" id="IPR013525">
    <property type="entry name" value="ABC2_TM"/>
</dbReference>
<dbReference type="Pfam" id="PF12698">
    <property type="entry name" value="ABC2_membrane_3"/>
    <property type="match status" value="1"/>
</dbReference>
<feature type="transmembrane region" description="Helical" evidence="5">
    <location>
        <begin position="253"/>
        <end position="272"/>
    </location>
</feature>
<dbReference type="Proteomes" id="UP000664209">
    <property type="component" value="Unassembled WGS sequence"/>
</dbReference>
<proteinExistence type="predicted"/>
<evidence type="ECO:0000256" key="5">
    <source>
        <dbReference type="SAM" id="Phobius"/>
    </source>
</evidence>
<feature type="transmembrane region" description="Helical" evidence="5">
    <location>
        <begin position="23"/>
        <end position="45"/>
    </location>
</feature>
<name>A0A939LS52_9CELL</name>
<feature type="transmembrane region" description="Helical" evidence="5">
    <location>
        <begin position="369"/>
        <end position="393"/>
    </location>
</feature>
<dbReference type="AlphaFoldDB" id="A0A939LS52"/>
<dbReference type="GO" id="GO:0140359">
    <property type="term" value="F:ABC-type transporter activity"/>
    <property type="evidence" value="ECO:0007669"/>
    <property type="project" value="InterPro"/>
</dbReference>
<evidence type="ECO:0000256" key="3">
    <source>
        <dbReference type="ARBA" id="ARBA00022989"/>
    </source>
</evidence>
<keyword evidence="3 5" id="KW-1133">Transmembrane helix</keyword>
<feature type="transmembrane region" description="Helical" evidence="5">
    <location>
        <begin position="196"/>
        <end position="216"/>
    </location>
</feature>
<evidence type="ECO:0000256" key="4">
    <source>
        <dbReference type="ARBA" id="ARBA00023136"/>
    </source>
</evidence>
<comment type="caution">
    <text evidence="7">The sequence shown here is derived from an EMBL/GenBank/DDBJ whole genome shotgun (WGS) entry which is preliminary data.</text>
</comment>
<comment type="subcellular location">
    <subcellularLocation>
        <location evidence="1">Membrane</location>
        <topology evidence="1">Multi-pass membrane protein</topology>
    </subcellularLocation>
</comment>
<sequence>MSGWTTVRVVAAREITVKLRDKAFLGSTLFLLLLVIAATVIPVLISNQTPSIRVAVQGQAAAEVVERAAELGAEAQQPDADLPPALLMLGAPGLPAADVTAVEVEPEGDAAALVESGDVAAALLGERITDLRLVGSEAVPVELEALVRAAANEVQVAGAAAEAGLSAAEVRSLTTPATPEVVLLDAQPASVVPPQLLVLLFAFLFYLSVLTFGMSIAQSVVEEKQSRVVELLVAAVPVRWLLAGKVLGNTLMAVGQIVVILGAGLLAATLAGQGRLVEVVLGASGWFVLFFLLGFTMLACLWAAAGALASRVEDLNSTTIFMQVLVIAPFFAAIFAIDPGPTQRVLSYVPFTAPLLMPARVVLDNAEPWEPVVAALVVLGTAGLFVVLGTRLYERSVLHTASRLTARDAWRRGLR</sequence>
<keyword evidence="4 5" id="KW-0472">Membrane</keyword>
<organism evidence="7 8">
    <name type="scientific">Actinotalea soli</name>
    <dbReference type="NCBI Taxonomy" id="2819234"/>
    <lineage>
        <taxon>Bacteria</taxon>
        <taxon>Bacillati</taxon>
        <taxon>Actinomycetota</taxon>
        <taxon>Actinomycetes</taxon>
        <taxon>Micrococcales</taxon>
        <taxon>Cellulomonadaceae</taxon>
        <taxon>Actinotalea</taxon>
    </lineage>
</organism>
<evidence type="ECO:0000313" key="7">
    <source>
        <dbReference type="EMBL" id="MBO1753119.1"/>
    </source>
</evidence>
<feature type="domain" description="ABC-2 type transporter transmembrane" evidence="6">
    <location>
        <begin position="101"/>
        <end position="389"/>
    </location>
</feature>
<dbReference type="PANTHER" id="PTHR43471">
    <property type="entry name" value="ABC TRANSPORTER PERMEASE"/>
    <property type="match status" value="1"/>
</dbReference>
<keyword evidence="2 5" id="KW-0812">Transmembrane</keyword>
<protein>
    <submittedName>
        <fullName evidence="7">ABC transporter permease</fullName>
    </submittedName>
</protein>
<dbReference type="PANTHER" id="PTHR43471:SF3">
    <property type="entry name" value="ABC TRANSPORTER PERMEASE PROTEIN NATB"/>
    <property type="match status" value="1"/>
</dbReference>
<accession>A0A939LS52</accession>
<feature type="transmembrane region" description="Helical" evidence="5">
    <location>
        <begin position="320"/>
        <end position="338"/>
    </location>
</feature>
<evidence type="ECO:0000256" key="1">
    <source>
        <dbReference type="ARBA" id="ARBA00004141"/>
    </source>
</evidence>
<evidence type="ECO:0000313" key="8">
    <source>
        <dbReference type="Proteomes" id="UP000664209"/>
    </source>
</evidence>
<gene>
    <name evidence="7" type="ORF">J4G33_15015</name>
</gene>